<dbReference type="Pfam" id="PF01568">
    <property type="entry name" value="Molydop_binding"/>
    <property type="match status" value="1"/>
</dbReference>
<evidence type="ECO:0000256" key="1">
    <source>
        <dbReference type="ARBA" id="ARBA00001966"/>
    </source>
</evidence>
<keyword evidence="5" id="KW-0004">4Fe-4S</keyword>
<dbReference type="Pfam" id="PF10588">
    <property type="entry name" value="NADH-G_4Fe-4S_3"/>
    <property type="match status" value="1"/>
</dbReference>
<sequence>MEVITVEIDGIKCSGPGGSTVLDMAKDSGIDIPTLCYEPRLTPYGACRLCLVEVEGARGLLPACYAEATEGMVVNTTTENLERIRKTLVELLVSDHQMECQGCAKSGRCELQKLANRYGVTESGFKGKIHEYEILEENPFVTRDYNKCVTCGRCVRICREVQGVGVYEFVNRGFKTVPGTPYEKQLPDTPCEFCGQCISTCPTGALKTRPYEAEGRVAARDMLRNACAYFQMSEDDMMEALGLEGWKVRTTCAYCGCGCQLDLHVIDNQVVEVTSPLMVGAGQGNLCVKGRFGYDFIGSDERLKKPMVRKDGRLVETGWDEALDLVTGKLSEIKGKSGADSIAILSSARITNEENYLIQKFTRAVLSTNNVDHCARLCHAPTVAGLAKMFGSGAMTNAIDDIEEAGAILVIGSNTTEAHPIIGLRVKKAVMQNGCKLIVAEPRRIRLCYYADKFLQHKPGTDVALINGMMNVIIEENLYDKNFVDERTEGFEEIVKLAKEYTPEKVAEICGVDADDIREAARVFANAERAAIIYAMGITQHTTGTDNVVTLANLSMLTGNIGKPGAGVNPLRGQNNVQGACDMGALPNVLTGYRSVTDPDARKPFEDAWGVTVPTEVGLTATEMMDAASRGDLKAMYVIGENPMMSDPNLKHAGEALDNLEFLVVQDIFLTETARRADVVLPSASFAEKDGTFTTTDRRVQMVRKAVEPPGEAKTDYEIIGEISKRMGYEMATIEASGVMDEIANLTPQYGGVSHARLDGGATVHWPCPDAEHPGTPILHTKQFTRGKGLFCPAQYKPPAEEPDAEYPLILTTGRVLWQYHTGTMTRKSKGINEIDPHGKVWISPADAEKFGIESGVDVVVSTRRGEIDIEAMVTKRMPDGVIFVPFHYVEAAANTLTNNVVDPVSKIPEFKVSAAKVKVK</sequence>
<dbReference type="GO" id="GO:0051537">
    <property type="term" value="F:2 iron, 2 sulfur cluster binding"/>
    <property type="evidence" value="ECO:0007669"/>
    <property type="project" value="UniProtKB-KW"/>
</dbReference>
<evidence type="ECO:0000256" key="9">
    <source>
        <dbReference type="ARBA" id="ARBA00022967"/>
    </source>
</evidence>
<dbReference type="InterPro" id="IPR019574">
    <property type="entry name" value="NADH_UbQ_OxRdtase_Gsu_4Fe4S-bd"/>
</dbReference>
<dbReference type="Gene3D" id="2.40.40.20">
    <property type="match status" value="1"/>
</dbReference>
<keyword evidence="14" id="KW-0472">Membrane</keyword>
<dbReference type="CDD" id="cd02753">
    <property type="entry name" value="MopB_Formate-Dh-H"/>
    <property type="match status" value="1"/>
</dbReference>
<comment type="caution">
    <text evidence="20">The sequence shown here is derived from an EMBL/GenBank/DDBJ whole genome shotgun (WGS) entry which is preliminary data.</text>
</comment>
<evidence type="ECO:0000256" key="15">
    <source>
        <dbReference type="ARBA" id="ARBA00034078"/>
    </source>
</evidence>
<feature type="domain" description="4Fe-4S ferredoxin-type" evidence="17">
    <location>
        <begin position="139"/>
        <end position="169"/>
    </location>
</feature>
<evidence type="ECO:0000256" key="13">
    <source>
        <dbReference type="ARBA" id="ARBA00023027"/>
    </source>
</evidence>
<evidence type="ECO:0000256" key="11">
    <source>
        <dbReference type="ARBA" id="ARBA00023004"/>
    </source>
</evidence>
<dbReference type="InterPro" id="IPR009010">
    <property type="entry name" value="Asp_de-COase-like_dom_sf"/>
</dbReference>
<evidence type="ECO:0000259" key="19">
    <source>
        <dbReference type="PROSITE" id="PS51839"/>
    </source>
</evidence>
<comment type="cofactor">
    <cofactor evidence="15">
        <name>[2Fe-2S] cluster</name>
        <dbReference type="ChEBI" id="CHEBI:190135"/>
    </cofactor>
</comment>
<dbReference type="PANTHER" id="PTHR43105">
    <property type="entry name" value="RESPIRATORY NITRATE REDUCTASE"/>
    <property type="match status" value="1"/>
</dbReference>
<dbReference type="PROSITE" id="PS51379">
    <property type="entry name" value="4FE4S_FER_2"/>
    <property type="match status" value="2"/>
</dbReference>
<evidence type="ECO:0000313" key="21">
    <source>
        <dbReference type="Proteomes" id="UP000233654"/>
    </source>
</evidence>
<keyword evidence="10" id="KW-0560">Oxidoreductase</keyword>
<dbReference type="Pfam" id="PF04879">
    <property type="entry name" value="Molybdop_Fe4S4"/>
    <property type="match status" value="1"/>
</dbReference>
<dbReference type="PANTHER" id="PTHR43105:SF14">
    <property type="entry name" value="FORMATE DEHYDROGENASE H"/>
    <property type="match status" value="1"/>
</dbReference>
<dbReference type="PIRSF" id="PIRSF036643">
    <property type="entry name" value="FDH_alpha"/>
    <property type="match status" value="1"/>
</dbReference>
<dbReference type="SUPFAM" id="SSF53706">
    <property type="entry name" value="Formate dehydrogenase/DMSO reductase, domains 1-3"/>
    <property type="match status" value="1"/>
</dbReference>
<name>A0A2N3G541_9ACTN</name>
<dbReference type="CDD" id="cd00207">
    <property type="entry name" value="fer2"/>
    <property type="match status" value="1"/>
</dbReference>
<evidence type="ECO:0000259" key="18">
    <source>
        <dbReference type="PROSITE" id="PS51669"/>
    </source>
</evidence>
<evidence type="ECO:0000256" key="7">
    <source>
        <dbReference type="ARBA" id="ARBA00022723"/>
    </source>
</evidence>
<dbReference type="InterPro" id="IPR000283">
    <property type="entry name" value="NADH_UbQ_OxRdtase_75kDa_su_CS"/>
</dbReference>
<dbReference type="Proteomes" id="UP000233654">
    <property type="component" value="Unassembled WGS sequence"/>
</dbReference>
<evidence type="ECO:0000256" key="5">
    <source>
        <dbReference type="ARBA" id="ARBA00022485"/>
    </source>
</evidence>
<keyword evidence="11" id="KW-0408">Iron</keyword>
<dbReference type="InterPro" id="IPR050123">
    <property type="entry name" value="Prok_molybdopt-oxidoreductase"/>
</dbReference>
<dbReference type="Pfam" id="PF00384">
    <property type="entry name" value="Molybdopterin"/>
    <property type="match status" value="1"/>
</dbReference>
<dbReference type="Gene3D" id="2.20.25.90">
    <property type="entry name" value="ADC-like domains"/>
    <property type="match status" value="1"/>
</dbReference>
<dbReference type="PROSITE" id="PS51839">
    <property type="entry name" value="4FE4S_HC3"/>
    <property type="match status" value="1"/>
</dbReference>
<dbReference type="Gene3D" id="3.40.50.740">
    <property type="match status" value="1"/>
</dbReference>
<dbReference type="FunFam" id="3.30.70.20:FF:000035">
    <property type="entry name" value="Iron hydrogenase 1"/>
    <property type="match status" value="1"/>
</dbReference>
<accession>A0A2N3G541</accession>
<dbReference type="SUPFAM" id="SSF50692">
    <property type="entry name" value="ADC-like"/>
    <property type="match status" value="1"/>
</dbReference>
<evidence type="ECO:0000256" key="8">
    <source>
        <dbReference type="ARBA" id="ARBA00022737"/>
    </source>
</evidence>
<dbReference type="GO" id="GO:0016020">
    <property type="term" value="C:membrane"/>
    <property type="evidence" value="ECO:0007669"/>
    <property type="project" value="UniProtKB-SubCell"/>
</dbReference>
<dbReference type="InterPro" id="IPR006655">
    <property type="entry name" value="Mopterin_OxRdtase_prok_CS"/>
</dbReference>
<dbReference type="EMBL" id="PHEX01000050">
    <property type="protein sequence ID" value="PKQ27837.1"/>
    <property type="molecule type" value="Genomic_DNA"/>
</dbReference>
<dbReference type="InterPro" id="IPR006478">
    <property type="entry name" value="Formate_DH_asu"/>
</dbReference>
<dbReference type="GO" id="GO:0051539">
    <property type="term" value="F:4 iron, 4 sulfur cluster binding"/>
    <property type="evidence" value="ECO:0007669"/>
    <property type="project" value="UniProtKB-KW"/>
</dbReference>
<evidence type="ECO:0000259" key="17">
    <source>
        <dbReference type="PROSITE" id="PS51379"/>
    </source>
</evidence>
<dbReference type="InterPro" id="IPR041924">
    <property type="entry name" value="Formate_Dh-H_N"/>
</dbReference>
<dbReference type="AlphaFoldDB" id="A0A2N3G541"/>
<keyword evidence="7" id="KW-0479">Metal-binding</keyword>
<dbReference type="PROSITE" id="PS00490">
    <property type="entry name" value="MOLYBDOPTERIN_PROK_2"/>
    <property type="match status" value="1"/>
</dbReference>
<dbReference type="PROSITE" id="PS00198">
    <property type="entry name" value="4FE4S_FER_1"/>
    <property type="match status" value="1"/>
</dbReference>
<feature type="domain" description="4Fe-4S ferredoxin-type" evidence="17">
    <location>
        <begin position="180"/>
        <end position="211"/>
    </location>
</feature>
<dbReference type="InterPro" id="IPR001041">
    <property type="entry name" value="2Fe-2S_ferredoxin-type"/>
</dbReference>
<feature type="domain" description="4Fe-4S Mo/W bis-MGD-type" evidence="18">
    <location>
        <begin position="245"/>
        <end position="301"/>
    </location>
</feature>
<evidence type="ECO:0000256" key="6">
    <source>
        <dbReference type="ARBA" id="ARBA00022714"/>
    </source>
</evidence>
<dbReference type="GO" id="GO:0043546">
    <property type="term" value="F:molybdopterin cofactor binding"/>
    <property type="evidence" value="ECO:0007669"/>
    <property type="project" value="InterPro"/>
</dbReference>
<keyword evidence="6" id="KW-0001">2Fe-2S</keyword>
<evidence type="ECO:0000259" key="16">
    <source>
        <dbReference type="PROSITE" id="PS51085"/>
    </source>
</evidence>
<dbReference type="CDD" id="cd02790">
    <property type="entry name" value="MopB_CT_Formate-Dh_H"/>
    <property type="match status" value="1"/>
</dbReference>
<dbReference type="InterPro" id="IPR006656">
    <property type="entry name" value="Mopterin_OxRdtase"/>
</dbReference>
<dbReference type="PROSITE" id="PS51669">
    <property type="entry name" value="4FE4S_MOW_BIS_MGD"/>
    <property type="match status" value="1"/>
</dbReference>
<dbReference type="Pfam" id="PF22117">
    <property type="entry name" value="Fer4_Nqo3"/>
    <property type="match status" value="1"/>
</dbReference>
<dbReference type="SMART" id="SM00926">
    <property type="entry name" value="Molybdop_Fe4S4"/>
    <property type="match status" value="1"/>
</dbReference>
<dbReference type="SMART" id="SM00929">
    <property type="entry name" value="NADH-G_4Fe-4S_3"/>
    <property type="match status" value="1"/>
</dbReference>
<evidence type="ECO:0000256" key="10">
    <source>
        <dbReference type="ARBA" id="ARBA00023002"/>
    </source>
</evidence>
<proteinExistence type="inferred from homology"/>
<dbReference type="GO" id="GO:0003954">
    <property type="term" value="F:NADH dehydrogenase activity"/>
    <property type="evidence" value="ECO:0007669"/>
    <property type="project" value="TreeGrafter"/>
</dbReference>
<comment type="cofactor">
    <cofactor evidence="1">
        <name>[4Fe-4S] cluster</name>
        <dbReference type="ChEBI" id="CHEBI:49883"/>
    </cofactor>
</comment>
<dbReference type="InterPro" id="IPR054351">
    <property type="entry name" value="NADH_UbQ_OxRdtase_ferredoxin"/>
</dbReference>
<evidence type="ECO:0000256" key="14">
    <source>
        <dbReference type="ARBA" id="ARBA00023136"/>
    </source>
</evidence>
<dbReference type="FunFam" id="3.10.20.740:FF:000004">
    <property type="entry name" value="NADH-quinone oxidoreductase"/>
    <property type="match status" value="1"/>
</dbReference>
<dbReference type="Gene3D" id="3.10.20.740">
    <property type="match status" value="1"/>
</dbReference>
<feature type="domain" description="4Fe-4S His(Cys)3-ligated-type" evidence="19">
    <location>
        <begin position="80"/>
        <end position="119"/>
    </location>
</feature>
<organism evidence="20 21">
    <name type="scientific">Candidatus Anoxymicrobium japonicum</name>
    <dbReference type="NCBI Taxonomy" id="2013648"/>
    <lineage>
        <taxon>Bacteria</taxon>
        <taxon>Bacillati</taxon>
        <taxon>Actinomycetota</taxon>
        <taxon>Candidatus Geothermincolia</taxon>
        <taxon>Candidatus Geothermincolales</taxon>
        <taxon>Candidatus Anoxymicrobiaceae</taxon>
        <taxon>Candidatus Anoxymicrobium</taxon>
    </lineage>
</organism>
<gene>
    <name evidence="20" type="ORF">CVT63_05920</name>
</gene>
<keyword evidence="8" id="KW-0677">Repeat</keyword>
<dbReference type="Gene3D" id="3.40.228.10">
    <property type="entry name" value="Dimethylsulfoxide Reductase, domain 2"/>
    <property type="match status" value="1"/>
</dbReference>
<dbReference type="NCBIfam" id="TIGR01591">
    <property type="entry name" value="Fdh-alpha"/>
    <property type="match status" value="1"/>
</dbReference>
<dbReference type="GO" id="GO:0042773">
    <property type="term" value="P:ATP synthesis coupled electron transport"/>
    <property type="evidence" value="ECO:0007669"/>
    <property type="project" value="InterPro"/>
</dbReference>
<evidence type="ECO:0000256" key="2">
    <source>
        <dbReference type="ARBA" id="ARBA00004370"/>
    </source>
</evidence>
<keyword evidence="13" id="KW-0520">NAD</keyword>
<keyword evidence="12" id="KW-0411">Iron-sulfur</keyword>
<protein>
    <submittedName>
        <fullName evidence="20">Formate dehydrogenase subunit alpha</fullName>
    </submittedName>
</protein>
<evidence type="ECO:0000256" key="12">
    <source>
        <dbReference type="ARBA" id="ARBA00023014"/>
    </source>
</evidence>
<dbReference type="GO" id="GO:0015942">
    <property type="term" value="P:formate metabolic process"/>
    <property type="evidence" value="ECO:0007669"/>
    <property type="project" value="InterPro"/>
</dbReference>
<dbReference type="GO" id="GO:0008137">
    <property type="term" value="F:NADH dehydrogenase (ubiquinone) activity"/>
    <property type="evidence" value="ECO:0007669"/>
    <property type="project" value="InterPro"/>
</dbReference>
<evidence type="ECO:0000313" key="20">
    <source>
        <dbReference type="EMBL" id="PKQ27837.1"/>
    </source>
</evidence>
<dbReference type="InterPro" id="IPR006963">
    <property type="entry name" value="Mopterin_OxRdtase_4Fe-4S_dom"/>
</dbReference>
<dbReference type="InterPro" id="IPR006657">
    <property type="entry name" value="MoPterin_dinucl-bd_dom"/>
</dbReference>
<reference evidence="20 21" key="1">
    <citation type="journal article" date="2017" name="ISME J.">
        <title>Potential for microbial H2 and metal transformations associated with novel bacteria and archaea in deep terrestrial subsurface sediments.</title>
        <authorList>
            <person name="Hernsdorf A.W."/>
            <person name="Amano Y."/>
            <person name="Miyakawa K."/>
            <person name="Ise K."/>
            <person name="Suzuki Y."/>
            <person name="Anantharaman K."/>
            <person name="Probst A."/>
            <person name="Burstein D."/>
            <person name="Thomas B.C."/>
            <person name="Banfield J.F."/>
        </authorList>
    </citation>
    <scope>NUCLEOTIDE SEQUENCE [LARGE SCALE GENOMIC DNA]</scope>
    <source>
        <strain evidence="20">HGW-Actinobacteria-3</strain>
    </source>
</reference>
<dbReference type="PROSITE" id="PS00641">
    <property type="entry name" value="COMPLEX1_75K_1"/>
    <property type="match status" value="1"/>
</dbReference>
<comment type="similarity">
    <text evidence="4">In the C-terminal section; belongs to the prokaryotic molybdopterin-containing oxidoreductase family.</text>
</comment>
<dbReference type="SUPFAM" id="SSF54862">
    <property type="entry name" value="4Fe-4S ferredoxins"/>
    <property type="match status" value="1"/>
</dbReference>
<dbReference type="FunFam" id="3.40.228.10:FF:000002">
    <property type="entry name" value="Formate dehydrogenase subunit alpha"/>
    <property type="match status" value="1"/>
</dbReference>
<dbReference type="GO" id="GO:0008863">
    <property type="term" value="F:formate dehydrogenase (NAD+) activity"/>
    <property type="evidence" value="ECO:0007669"/>
    <property type="project" value="InterPro"/>
</dbReference>
<dbReference type="InterPro" id="IPR036010">
    <property type="entry name" value="2Fe-2S_ferredoxin-like_sf"/>
</dbReference>
<dbReference type="InterPro" id="IPR017900">
    <property type="entry name" value="4Fe4S_Fe_S_CS"/>
</dbReference>
<dbReference type="SUPFAM" id="SSF54292">
    <property type="entry name" value="2Fe-2S ferredoxin-like"/>
    <property type="match status" value="1"/>
</dbReference>
<comment type="subcellular location">
    <subcellularLocation>
        <location evidence="2">Membrane</location>
    </subcellularLocation>
</comment>
<dbReference type="InterPro" id="IPR017896">
    <property type="entry name" value="4Fe4S_Fe-S-bd"/>
</dbReference>
<evidence type="ECO:0000256" key="3">
    <source>
        <dbReference type="ARBA" id="ARBA00005404"/>
    </source>
</evidence>
<evidence type="ECO:0000256" key="4">
    <source>
        <dbReference type="ARBA" id="ARBA00007023"/>
    </source>
</evidence>
<dbReference type="InterPro" id="IPR041925">
    <property type="entry name" value="CT_Formate-Dh_H"/>
</dbReference>
<dbReference type="PROSITE" id="PS51085">
    <property type="entry name" value="2FE2S_FER_2"/>
    <property type="match status" value="1"/>
</dbReference>
<feature type="domain" description="2Fe-2S ferredoxin-type" evidence="16">
    <location>
        <begin position="2"/>
        <end position="80"/>
    </location>
</feature>
<dbReference type="Pfam" id="PF13510">
    <property type="entry name" value="Fer2_4"/>
    <property type="match status" value="1"/>
</dbReference>
<keyword evidence="9" id="KW-1278">Translocase</keyword>
<dbReference type="Gene3D" id="3.30.70.20">
    <property type="match status" value="1"/>
</dbReference>
<comment type="similarity">
    <text evidence="3">Belongs to the complex I 75 kDa subunit family.</text>
</comment>
<dbReference type="GO" id="GO:0046872">
    <property type="term" value="F:metal ion binding"/>
    <property type="evidence" value="ECO:0007669"/>
    <property type="project" value="UniProtKB-KW"/>
</dbReference>